<evidence type="ECO:0000256" key="5">
    <source>
        <dbReference type="ARBA" id="ARBA00023008"/>
    </source>
</evidence>
<evidence type="ECO:0000256" key="3">
    <source>
        <dbReference type="ARBA" id="ARBA00022723"/>
    </source>
</evidence>
<comment type="similarity">
    <text evidence="2">Belongs to the tyrosinase family.</text>
</comment>
<evidence type="ECO:0000256" key="2">
    <source>
        <dbReference type="ARBA" id="ARBA00009928"/>
    </source>
</evidence>
<dbReference type="Gene3D" id="1.10.1280.10">
    <property type="entry name" value="Di-copper center containing domain from catechol oxidase"/>
    <property type="match status" value="1"/>
</dbReference>
<dbReference type="PANTHER" id="PTHR11474:SF126">
    <property type="entry name" value="TYROSINASE-LIKE PROTEIN TYR-1-RELATED"/>
    <property type="match status" value="1"/>
</dbReference>
<protein>
    <submittedName>
        <fullName evidence="8">Tyrosinase family protein</fullName>
    </submittedName>
</protein>
<proteinExistence type="inferred from homology"/>
<evidence type="ECO:0000256" key="1">
    <source>
        <dbReference type="ARBA" id="ARBA00001973"/>
    </source>
</evidence>
<dbReference type="AlphaFoldDB" id="A0A941B1A9"/>
<comment type="cofactor">
    <cofactor evidence="1">
        <name>Cu(2+)</name>
        <dbReference type="ChEBI" id="CHEBI:29036"/>
    </cofactor>
</comment>
<dbReference type="GO" id="GO:0046872">
    <property type="term" value="F:metal ion binding"/>
    <property type="evidence" value="ECO:0007669"/>
    <property type="project" value="UniProtKB-KW"/>
</dbReference>
<name>A0A941B1A9_9ACTN</name>
<dbReference type="InterPro" id="IPR008922">
    <property type="entry name" value="Di-copper_centre_dom_sf"/>
</dbReference>
<dbReference type="SUPFAM" id="SSF48056">
    <property type="entry name" value="Di-copper centre-containing domain"/>
    <property type="match status" value="1"/>
</dbReference>
<evidence type="ECO:0000259" key="6">
    <source>
        <dbReference type="PROSITE" id="PS00497"/>
    </source>
</evidence>
<keyword evidence="9" id="KW-1185">Reference proteome</keyword>
<dbReference type="EMBL" id="JAGPNL010000001">
    <property type="protein sequence ID" value="MBQ0825927.1"/>
    <property type="molecule type" value="Genomic_DNA"/>
</dbReference>
<dbReference type="InterPro" id="IPR002227">
    <property type="entry name" value="Tyrosinase_Cu-bd"/>
</dbReference>
<comment type="caution">
    <text evidence="8">The sequence shown here is derived from an EMBL/GenBank/DDBJ whole genome shotgun (WGS) entry which is preliminary data.</text>
</comment>
<evidence type="ECO:0000313" key="9">
    <source>
        <dbReference type="Proteomes" id="UP000677875"/>
    </source>
</evidence>
<dbReference type="Proteomes" id="UP000677875">
    <property type="component" value="Unassembled WGS sequence"/>
</dbReference>
<evidence type="ECO:0000256" key="4">
    <source>
        <dbReference type="ARBA" id="ARBA00023002"/>
    </source>
</evidence>
<accession>A0A941B1A9</accession>
<dbReference type="InterPro" id="IPR050316">
    <property type="entry name" value="Tyrosinase/Hemocyanin"/>
</dbReference>
<dbReference type="PROSITE" id="PS00497">
    <property type="entry name" value="TYROSINASE_1"/>
    <property type="match status" value="1"/>
</dbReference>
<dbReference type="PRINTS" id="PR00092">
    <property type="entry name" value="TYROSINASE"/>
</dbReference>
<keyword evidence="3" id="KW-0479">Metal-binding</keyword>
<dbReference type="RefSeq" id="WP_210868572.1">
    <property type="nucleotide sequence ID" value="NZ_JAGPNL010000001.1"/>
</dbReference>
<feature type="domain" description="Tyrosinase copper-binding" evidence="7">
    <location>
        <begin position="264"/>
        <end position="275"/>
    </location>
</feature>
<gene>
    <name evidence="8" type="ORF">J5Y05_05310</name>
</gene>
<keyword evidence="4" id="KW-0560">Oxidoreductase</keyword>
<sequence length="338" mass="37871">MAPVTRKNVLRDQKSLNDYVRGVGLLKQRPSGRYTSEFNIPGPMEPISLYDIFVLWHILTGDSAIPPGGDPMRRNQAHRGPTFLPWHRRMLNLFEANLRFVLNDSAFALPYWDWTADGDSGSPFDAPVWRPGCMGGQGDPVSSGPFAFHANDPNTFSVHIETDAAGNPSQPDRPRGLVRDFGRSEPDGWPTLPTSGDMKAALTYRPSGPHPKPEDGYDTLTYDVDSDGFRSRVEGWLPASRPWMHNQVHMWVGGDMVPMSSPNDPVFYLHHCNVDRIWEARIERYDGRVYAPDMTAPADPYLGIRIDDQLGPPAAAGDTPRRMLGWVSSEHYVYDTLP</sequence>
<dbReference type="GO" id="GO:0016491">
    <property type="term" value="F:oxidoreductase activity"/>
    <property type="evidence" value="ECO:0007669"/>
    <property type="project" value="UniProtKB-KW"/>
</dbReference>
<dbReference type="Pfam" id="PF00264">
    <property type="entry name" value="Tyrosinase"/>
    <property type="match status" value="1"/>
</dbReference>
<evidence type="ECO:0000313" key="8">
    <source>
        <dbReference type="EMBL" id="MBQ0825927.1"/>
    </source>
</evidence>
<evidence type="ECO:0000259" key="7">
    <source>
        <dbReference type="PROSITE" id="PS00498"/>
    </source>
</evidence>
<dbReference type="PANTHER" id="PTHR11474">
    <property type="entry name" value="TYROSINASE FAMILY MEMBER"/>
    <property type="match status" value="1"/>
</dbReference>
<reference evidence="8" key="1">
    <citation type="submission" date="2021-04" db="EMBL/GenBank/DDBJ databases">
        <title>Genome seq and assembly of Streptomyces sp. RG38.</title>
        <authorList>
            <person name="Chhetri G."/>
        </authorList>
    </citation>
    <scope>NUCLEOTIDE SEQUENCE</scope>
    <source>
        <strain evidence="8">RG38</strain>
    </source>
</reference>
<feature type="domain" description="Tyrosinase copper-binding" evidence="6">
    <location>
        <begin position="78"/>
        <end position="95"/>
    </location>
</feature>
<dbReference type="PROSITE" id="PS00498">
    <property type="entry name" value="TYROSINASE_2"/>
    <property type="match status" value="1"/>
</dbReference>
<organism evidence="8 9">
    <name type="scientific">Streptomyces tagetis</name>
    <dbReference type="NCBI Taxonomy" id="2820809"/>
    <lineage>
        <taxon>Bacteria</taxon>
        <taxon>Bacillati</taxon>
        <taxon>Actinomycetota</taxon>
        <taxon>Actinomycetes</taxon>
        <taxon>Kitasatosporales</taxon>
        <taxon>Streptomycetaceae</taxon>
        <taxon>Streptomyces</taxon>
    </lineage>
</organism>
<keyword evidence="5" id="KW-0186">Copper</keyword>